<organism evidence="1 2">
    <name type="scientific">Podospora fimiseda</name>
    <dbReference type="NCBI Taxonomy" id="252190"/>
    <lineage>
        <taxon>Eukaryota</taxon>
        <taxon>Fungi</taxon>
        <taxon>Dikarya</taxon>
        <taxon>Ascomycota</taxon>
        <taxon>Pezizomycotina</taxon>
        <taxon>Sordariomycetes</taxon>
        <taxon>Sordariomycetidae</taxon>
        <taxon>Sordariales</taxon>
        <taxon>Podosporaceae</taxon>
        <taxon>Podospora</taxon>
    </lineage>
</organism>
<proteinExistence type="predicted"/>
<accession>A0AAN6YMJ5</accession>
<dbReference type="EMBL" id="MU865509">
    <property type="protein sequence ID" value="KAK4221864.1"/>
    <property type="molecule type" value="Genomic_DNA"/>
</dbReference>
<protein>
    <submittedName>
        <fullName evidence="1">Uncharacterized protein</fullName>
    </submittedName>
</protein>
<comment type="caution">
    <text evidence="1">The sequence shown here is derived from an EMBL/GenBank/DDBJ whole genome shotgun (WGS) entry which is preliminary data.</text>
</comment>
<keyword evidence="2" id="KW-1185">Reference proteome</keyword>
<gene>
    <name evidence="1" type="ORF">QBC38DRAFT_491187</name>
</gene>
<reference evidence="1" key="2">
    <citation type="submission" date="2023-05" db="EMBL/GenBank/DDBJ databases">
        <authorList>
            <consortium name="Lawrence Berkeley National Laboratory"/>
            <person name="Steindorff A."/>
            <person name="Hensen N."/>
            <person name="Bonometti L."/>
            <person name="Westerberg I."/>
            <person name="Brannstrom I.O."/>
            <person name="Guillou S."/>
            <person name="Cros-Aarteil S."/>
            <person name="Calhoun S."/>
            <person name="Haridas S."/>
            <person name="Kuo A."/>
            <person name="Mondo S."/>
            <person name="Pangilinan J."/>
            <person name="Riley R."/>
            <person name="Labutti K."/>
            <person name="Andreopoulos B."/>
            <person name="Lipzen A."/>
            <person name="Chen C."/>
            <person name="Yanf M."/>
            <person name="Daum C."/>
            <person name="Ng V."/>
            <person name="Clum A."/>
            <person name="Ohm R."/>
            <person name="Martin F."/>
            <person name="Silar P."/>
            <person name="Natvig D."/>
            <person name="Lalanne C."/>
            <person name="Gautier V."/>
            <person name="Ament-Velasquez S.L."/>
            <person name="Kruys A."/>
            <person name="Hutchinson M.I."/>
            <person name="Powell A.J."/>
            <person name="Barry K."/>
            <person name="Miller A.N."/>
            <person name="Grigoriev I.V."/>
            <person name="Debuchy R."/>
            <person name="Gladieux P."/>
            <person name="Thoren M.H."/>
            <person name="Johannesson H."/>
        </authorList>
    </citation>
    <scope>NUCLEOTIDE SEQUENCE</scope>
    <source>
        <strain evidence="1">CBS 990.96</strain>
    </source>
</reference>
<reference evidence="1" key="1">
    <citation type="journal article" date="2023" name="Mol. Phylogenet. Evol.">
        <title>Genome-scale phylogeny and comparative genomics of the fungal order Sordariales.</title>
        <authorList>
            <person name="Hensen N."/>
            <person name="Bonometti L."/>
            <person name="Westerberg I."/>
            <person name="Brannstrom I.O."/>
            <person name="Guillou S."/>
            <person name="Cros-Aarteil S."/>
            <person name="Calhoun S."/>
            <person name="Haridas S."/>
            <person name="Kuo A."/>
            <person name="Mondo S."/>
            <person name="Pangilinan J."/>
            <person name="Riley R."/>
            <person name="LaButti K."/>
            <person name="Andreopoulos B."/>
            <person name="Lipzen A."/>
            <person name="Chen C."/>
            <person name="Yan M."/>
            <person name="Daum C."/>
            <person name="Ng V."/>
            <person name="Clum A."/>
            <person name="Steindorff A."/>
            <person name="Ohm R.A."/>
            <person name="Martin F."/>
            <person name="Silar P."/>
            <person name="Natvig D.O."/>
            <person name="Lalanne C."/>
            <person name="Gautier V."/>
            <person name="Ament-Velasquez S.L."/>
            <person name="Kruys A."/>
            <person name="Hutchinson M.I."/>
            <person name="Powell A.J."/>
            <person name="Barry K."/>
            <person name="Miller A.N."/>
            <person name="Grigoriev I.V."/>
            <person name="Debuchy R."/>
            <person name="Gladieux P."/>
            <person name="Hiltunen Thoren M."/>
            <person name="Johannesson H."/>
        </authorList>
    </citation>
    <scope>NUCLEOTIDE SEQUENCE</scope>
    <source>
        <strain evidence="1">CBS 990.96</strain>
    </source>
</reference>
<dbReference type="AlphaFoldDB" id="A0AAN6YMJ5"/>
<sequence length="88" mass="10093">MPTSAIEYDVQQTVLVDWLQNEFGDRINEKGVVVWSVSAVGAGHTSWWSVDAPRDILPNEQHELKLRSMQGTGTPWRRRFGENRVRTV</sequence>
<evidence type="ECO:0000313" key="2">
    <source>
        <dbReference type="Proteomes" id="UP001301958"/>
    </source>
</evidence>
<dbReference type="Proteomes" id="UP001301958">
    <property type="component" value="Unassembled WGS sequence"/>
</dbReference>
<evidence type="ECO:0000313" key="1">
    <source>
        <dbReference type="EMBL" id="KAK4221864.1"/>
    </source>
</evidence>
<name>A0AAN6YMJ5_9PEZI</name>